<protein>
    <submittedName>
        <fullName evidence="1">Pyrophosphorylase</fullName>
    </submittedName>
</protein>
<sequence>MRTVTTPAAQAAARGLGGELHGLAAITTDLSRHGGTLADSRNWEGPKAQTFRAQVWPEVETTLTNLRTNLDELARSIAEINRRIADAGA</sequence>
<keyword evidence="2" id="KW-1185">Reference proteome</keyword>
<dbReference type="SUPFAM" id="SSF140453">
    <property type="entry name" value="EsxAB dimer-like"/>
    <property type="match status" value="1"/>
</dbReference>
<proteinExistence type="predicted"/>
<organism evidence="1 2">
    <name type="scientific">Pseudofrankia asymbiotica</name>
    <dbReference type="NCBI Taxonomy" id="1834516"/>
    <lineage>
        <taxon>Bacteria</taxon>
        <taxon>Bacillati</taxon>
        <taxon>Actinomycetota</taxon>
        <taxon>Actinomycetes</taxon>
        <taxon>Frankiales</taxon>
        <taxon>Frankiaceae</taxon>
        <taxon>Pseudofrankia</taxon>
    </lineage>
</organism>
<accession>A0A1V2I873</accession>
<dbReference type="InterPro" id="IPR036689">
    <property type="entry name" value="ESAT-6-like_sf"/>
</dbReference>
<evidence type="ECO:0000313" key="1">
    <source>
        <dbReference type="EMBL" id="ONH27755.1"/>
    </source>
</evidence>
<dbReference type="EMBL" id="MOMC01000044">
    <property type="protein sequence ID" value="ONH27755.1"/>
    <property type="molecule type" value="Genomic_DNA"/>
</dbReference>
<name>A0A1V2I873_9ACTN</name>
<reference evidence="2" key="1">
    <citation type="submission" date="2016-10" db="EMBL/GenBank/DDBJ databases">
        <title>Frankia sp. NRRL B-16386 Genome sequencing.</title>
        <authorList>
            <person name="Ghodhbane-Gtari F."/>
            <person name="Swanson E."/>
            <person name="Gueddou A."/>
            <person name="Hezbri K."/>
            <person name="Ktari K."/>
            <person name="Nouioui I."/>
            <person name="Morris K."/>
            <person name="Simpson S."/>
            <person name="Abebe-Akele F."/>
            <person name="Thomas K."/>
            <person name="Gtari M."/>
            <person name="Tisa L.S."/>
        </authorList>
    </citation>
    <scope>NUCLEOTIDE SEQUENCE [LARGE SCALE GENOMIC DNA]</scope>
    <source>
        <strain evidence="2">NRRL B-16386</strain>
    </source>
</reference>
<evidence type="ECO:0000313" key="2">
    <source>
        <dbReference type="Proteomes" id="UP000188929"/>
    </source>
</evidence>
<dbReference type="STRING" id="1834516.BL253_21150"/>
<gene>
    <name evidence="1" type="ORF">BL253_21150</name>
</gene>
<comment type="caution">
    <text evidence="1">The sequence shown here is derived from an EMBL/GenBank/DDBJ whole genome shotgun (WGS) entry which is preliminary data.</text>
</comment>
<dbReference type="Proteomes" id="UP000188929">
    <property type="component" value="Unassembled WGS sequence"/>
</dbReference>
<dbReference type="OrthoDB" id="3267746at2"/>
<dbReference type="RefSeq" id="WP_076818923.1">
    <property type="nucleotide sequence ID" value="NZ_MOMC01000044.1"/>
</dbReference>
<dbReference type="AlphaFoldDB" id="A0A1V2I873"/>
<dbReference type="Gene3D" id="1.10.287.1060">
    <property type="entry name" value="ESAT-6-like"/>
    <property type="match status" value="1"/>
</dbReference>